<organism evidence="1 2">
    <name type="scientific">Lentzea albidocapillata</name>
    <dbReference type="NCBI Taxonomy" id="40571"/>
    <lineage>
        <taxon>Bacteria</taxon>
        <taxon>Bacillati</taxon>
        <taxon>Actinomycetota</taxon>
        <taxon>Actinomycetes</taxon>
        <taxon>Pseudonocardiales</taxon>
        <taxon>Pseudonocardiaceae</taxon>
        <taxon>Lentzea</taxon>
    </lineage>
</organism>
<evidence type="ECO:0000313" key="2">
    <source>
        <dbReference type="Proteomes" id="UP000192840"/>
    </source>
</evidence>
<proteinExistence type="predicted"/>
<keyword evidence="2" id="KW-1185">Reference proteome</keyword>
<gene>
    <name evidence="1" type="ORF">SAMN05660733_07827</name>
</gene>
<dbReference type="EMBL" id="FWYC01000022">
    <property type="protein sequence ID" value="SMD24747.1"/>
    <property type="molecule type" value="Genomic_DNA"/>
</dbReference>
<reference evidence="2" key="1">
    <citation type="submission" date="2017-04" db="EMBL/GenBank/DDBJ databases">
        <authorList>
            <person name="Varghese N."/>
            <person name="Submissions S."/>
        </authorList>
    </citation>
    <scope>NUCLEOTIDE SEQUENCE [LARGE SCALE GENOMIC DNA]</scope>
    <source>
        <strain evidence="2">DSM 44073</strain>
    </source>
</reference>
<sequence>MVFTDGCTTTRVYYTKFSLVDRVTLDRVDIFNACYFTITNARVHIFGPPGTIDTWDTKYPNFPARAKREYLYQYGFAKGTLICGDIWRGTELLGRDCHPLS</sequence>
<accession>A0A1W2FRZ9</accession>
<evidence type="ECO:0000313" key="1">
    <source>
        <dbReference type="EMBL" id="SMD24747.1"/>
    </source>
</evidence>
<protein>
    <submittedName>
        <fullName evidence="1">Uncharacterized protein</fullName>
    </submittedName>
</protein>
<dbReference type="AlphaFoldDB" id="A0A1W2FRZ9"/>
<dbReference type="Proteomes" id="UP000192840">
    <property type="component" value="Unassembled WGS sequence"/>
</dbReference>
<name>A0A1W2FRZ9_9PSEU</name>